<dbReference type="InterPro" id="IPR050501">
    <property type="entry name" value="ICDH/IPMDH"/>
</dbReference>
<feature type="region of interest" description="Disordered" evidence="7">
    <location>
        <begin position="1"/>
        <end position="26"/>
    </location>
</feature>
<organism evidence="9 10">
    <name type="scientific">Micromonospora olivasterospora</name>
    <dbReference type="NCBI Taxonomy" id="1880"/>
    <lineage>
        <taxon>Bacteria</taxon>
        <taxon>Bacillati</taxon>
        <taxon>Actinomycetota</taxon>
        <taxon>Actinomycetes</taxon>
        <taxon>Micromonosporales</taxon>
        <taxon>Micromonosporaceae</taxon>
        <taxon>Micromonospora</taxon>
    </lineage>
</organism>
<keyword evidence="3" id="KW-0479">Metal-binding</keyword>
<keyword evidence="6" id="KW-0464">Manganese</keyword>
<keyword evidence="4" id="KW-0560">Oxidoreductase</keyword>
<evidence type="ECO:0000259" key="8">
    <source>
        <dbReference type="SMART" id="SM01329"/>
    </source>
</evidence>
<evidence type="ECO:0000256" key="6">
    <source>
        <dbReference type="ARBA" id="ARBA00023211"/>
    </source>
</evidence>
<evidence type="ECO:0000256" key="4">
    <source>
        <dbReference type="ARBA" id="ARBA00023002"/>
    </source>
</evidence>
<dbReference type="SUPFAM" id="SSF53659">
    <property type="entry name" value="Isocitrate/Isopropylmalate dehydrogenase-like"/>
    <property type="match status" value="1"/>
</dbReference>
<gene>
    <name evidence="9" type="ORF">JD77_05906</name>
</gene>
<feature type="domain" description="Isopropylmalate dehydrogenase-like" evidence="8">
    <location>
        <begin position="34"/>
        <end position="379"/>
    </location>
</feature>
<comment type="cofactor">
    <cofactor evidence="2">
        <name>Mg(2+)</name>
        <dbReference type="ChEBI" id="CHEBI:18420"/>
    </cofactor>
</comment>
<evidence type="ECO:0000256" key="5">
    <source>
        <dbReference type="ARBA" id="ARBA00023027"/>
    </source>
</evidence>
<accession>A0A562IIN5</accession>
<evidence type="ECO:0000256" key="3">
    <source>
        <dbReference type="ARBA" id="ARBA00022723"/>
    </source>
</evidence>
<feature type="compositionally biased region" description="Low complexity" evidence="7">
    <location>
        <begin position="1"/>
        <end position="25"/>
    </location>
</feature>
<keyword evidence="10" id="KW-1185">Reference proteome</keyword>
<dbReference type="EMBL" id="VLKE01000001">
    <property type="protein sequence ID" value="TWH70881.1"/>
    <property type="molecule type" value="Genomic_DNA"/>
</dbReference>
<evidence type="ECO:0000256" key="1">
    <source>
        <dbReference type="ARBA" id="ARBA00001936"/>
    </source>
</evidence>
<comment type="caution">
    <text evidence="9">The sequence shown here is derived from an EMBL/GenBank/DDBJ whole genome shotgun (WGS) entry which is preliminary data.</text>
</comment>
<dbReference type="Proteomes" id="UP000319825">
    <property type="component" value="Unassembled WGS sequence"/>
</dbReference>
<evidence type="ECO:0000313" key="9">
    <source>
        <dbReference type="EMBL" id="TWH70881.1"/>
    </source>
</evidence>
<dbReference type="PANTHER" id="PTHR43275">
    <property type="entry name" value="D-MALATE DEHYDROGENASE [DECARBOXYLATING]"/>
    <property type="match status" value="1"/>
</dbReference>
<keyword evidence="5" id="KW-0520">NAD</keyword>
<sequence length="384" mass="39898">MTTSPDPADGPPAAGGSAAGYPAAGGPAGHRTIRVAVIEGDGIGPELIESATTVMTRAVRGAGITLDLVTERGGAGLYAETGDNLEPGALDRFRNNVDAVLKGPVGLPQVRRPDGTEAGLLGGVLRTGLDTYANVRPVRLLPGVRTPTIHRPGDIDYVIVRENTEGLYLSRGLGVGTRDACVDQLFVSRAGVDRVARFAFELARTRDGAPADGTRRVTLVDKSKVLRSFALFREVTIEVAAEYPDVELDFRYSDAAAHDLVMTPRHFDVVLTENFVGDLLSDLGAATVGGLGMCPSGNIGLGTSYFEPVHGSAPGIAGRDLANPISQILSAAMLLEHLGAAEAAGRVRRAVESALADGAVQIEPTGCPRGGTRAVTSAVLDHLP</sequence>
<protein>
    <submittedName>
        <fullName evidence="9">3-isopropylmalate dehydrogenase</fullName>
    </submittedName>
</protein>
<evidence type="ECO:0000256" key="7">
    <source>
        <dbReference type="SAM" id="MobiDB-lite"/>
    </source>
</evidence>
<dbReference type="RefSeq" id="WP_211372733.1">
    <property type="nucleotide sequence ID" value="NZ_BAAATQ010000320.1"/>
</dbReference>
<name>A0A562IIN5_MICOL</name>
<reference evidence="9 10" key="1">
    <citation type="submission" date="2019-07" db="EMBL/GenBank/DDBJ databases">
        <title>R&amp;d 2014.</title>
        <authorList>
            <person name="Klenk H.-P."/>
        </authorList>
    </citation>
    <scope>NUCLEOTIDE SEQUENCE [LARGE SCALE GENOMIC DNA]</scope>
    <source>
        <strain evidence="9 10">DSM 43868</strain>
    </source>
</reference>
<dbReference type="GO" id="GO:0046872">
    <property type="term" value="F:metal ion binding"/>
    <property type="evidence" value="ECO:0007669"/>
    <property type="project" value="UniProtKB-KW"/>
</dbReference>
<dbReference type="Gene3D" id="3.40.718.10">
    <property type="entry name" value="Isopropylmalate Dehydrogenase"/>
    <property type="match status" value="1"/>
</dbReference>
<dbReference type="SMART" id="SM01329">
    <property type="entry name" value="Iso_dh"/>
    <property type="match status" value="1"/>
</dbReference>
<dbReference type="Pfam" id="PF00180">
    <property type="entry name" value="Iso_dh"/>
    <property type="match status" value="1"/>
</dbReference>
<dbReference type="AlphaFoldDB" id="A0A562IIN5"/>
<dbReference type="PANTHER" id="PTHR43275:SF1">
    <property type="entry name" value="D-MALATE DEHYDROGENASE [DECARBOXYLATING]"/>
    <property type="match status" value="1"/>
</dbReference>
<evidence type="ECO:0000256" key="2">
    <source>
        <dbReference type="ARBA" id="ARBA00001946"/>
    </source>
</evidence>
<evidence type="ECO:0000313" key="10">
    <source>
        <dbReference type="Proteomes" id="UP000319825"/>
    </source>
</evidence>
<dbReference type="GO" id="GO:0016491">
    <property type="term" value="F:oxidoreductase activity"/>
    <property type="evidence" value="ECO:0007669"/>
    <property type="project" value="UniProtKB-KW"/>
</dbReference>
<proteinExistence type="predicted"/>
<comment type="cofactor">
    <cofactor evidence="1">
        <name>Mn(2+)</name>
        <dbReference type="ChEBI" id="CHEBI:29035"/>
    </cofactor>
</comment>
<dbReference type="InterPro" id="IPR024084">
    <property type="entry name" value="IsoPropMal-DH-like_dom"/>
</dbReference>